<evidence type="ECO:0000259" key="6">
    <source>
        <dbReference type="Pfam" id="PF02826"/>
    </source>
</evidence>
<comment type="caution">
    <text evidence="7">The sequence shown here is derived from an EMBL/GenBank/DDBJ whole genome shotgun (WGS) entry which is preliminary data.</text>
</comment>
<dbReference type="Pfam" id="PF00389">
    <property type="entry name" value="2-Hacid_dh"/>
    <property type="match status" value="1"/>
</dbReference>
<feature type="domain" description="D-isomer specific 2-hydroxyacid dehydrogenase catalytic" evidence="5">
    <location>
        <begin position="5"/>
        <end position="330"/>
    </location>
</feature>
<proteinExistence type="inferred from homology"/>
<dbReference type="GO" id="GO:0008720">
    <property type="term" value="F:D-lactate dehydrogenase (NAD+) activity"/>
    <property type="evidence" value="ECO:0007669"/>
    <property type="project" value="TreeGrafter"/>
</dbReference>
<dbReference type="AlphaFoldDB" id="A0A9D1M6U6"/>
<name>A0A9D1M6U6_9BACT</name>
<dbReference type="EMBL" id="DVNA01000059">
    <property type="protein sequence ID" value="HIU54692.1"/>
    <property type="molecule type" value="Genomic_DNA"/>
</dbReference>
<dbReference type="InterPro" id="IPR006139">
    <property type="entry name" value="D-isomer_2_OHA_DH_cat_dom"/>
</dbReference>
<organism evidence="7 8">
    <name type="scientific">Candidatus Gallibacteroides avistercoris</name>
    <dbReference type="NCBI Taxonomy" id="2840833"/>
    <lineage>
        <taxon>Bacteria</taxon>
        <taxon>Pseudomonadati</taxon>
        <taxon>Bacteroidota</taxon>
        <taxon>Bacteroidia</taxon>
        <taxon>Bacteroidales</taxon>
        <taxon>Bacteroidaceae</taxon>
        <taxon>Bacteroidaceae incertae sedis</taxon>
        <taxon>Candidatus Gallibacteroides</taxon>
    </lineage>
</organism>
<gene>
    <name evidence="7" type="ORF">IAB03_02660</name>
</gene>
<dbReference type="GO" id="GO:0051287">
    <property type="term" value="F:NAD binding"/>
    <property type="evidence" value="ECO:0007669"/>
    <property type="project" value="InterPro"/>
</dbReference>
<keyword evidence="2 4" id="KW-0560">Oxidoreductase</keyword>
<evidence type="ECO:0000256" key="4">
    <source>
        <dbReference type="RuleBase" id="RU003719"/>
    </source>
</evidence>
<dbReference type="PROSITE" id="PS00670">
    <property type="entry name" value="D_2_HYDROXYACID_DH_2"/>
    <property type="match status" value="1"/>
</dbReference>
<reference evidence="7" key="2">
    <citation type="journal article" date="2021" name="PeerJ">
        <title>Extensive microbial diversity within the chicken gut microbiome revealed by metagenomics and culture.</title>
        <authorList>
            <person name="Gilroy R."/>
            <person name="Ravi A."/>
            <person name="Getino M."/>
            <person name="Pursley I."/>
            <person name="Horton D.L."/>
            <person name="Alikhan N.F."/>
            <person name="Baker D."/>
            <person name="Gharbi K."/>
            <person name="Hall N."/>
            <person name="Watson M."/>
            <person name="Adriaenssens E.M."/>
            <person name="Foster-Nyarko E."/>
            <person name="Jarju S."/>
            <person name="Secka A."/>
            <person name="Antonio M."/>
            <person name="Oren A."/>
            <person name="Chaudhuri R.R."/>
            <person name="La Ragione R."/>
            <person name="Hildebrand F."/>
            <person name="Pallen M.J."/>
        </authorList>
    </citation>
    <scope>NUCLEOTIDE SEQUENCE</scope>
    <source>
        <strain evidence="7">CHK158-818</strain>
    </source>
</reference>
<dbReference type="InterPro" id="IPR036291">
    <property type="entry name" value="NAD(P)-bd_dom_sf"/>
</dbReference>
<dbReference type="FunFam" id="3.40.50.720:FF:000292">
    <property type="entry name" value="Putative D-lactate dehydrogenase"/>
    <property type="match status" value="1"/>
</dbReference>
<dbReference type="CDD" id="cd12183">
    <property type="entry name" value="LDH_like_2"/>
    <property type="match status" value="1"/>
</dbReference>
<feature type="domain" description="D-isomer specific 2-hydroxyacid dehydrogenase NAD-binding" evidence="6">
    <location>
        <begin position="110"/>
        <end position="298"/>
    </location>
</feature>
<evidence type="ECO:0000259" key="5">
    <source>
        <dbReference type="Pfam" id="PF00389"/>
    </source>
</evidence>
<dbReference type="SUPFAM" id="SSF51735">
    <property type="entry name" value="NAD(P)-binding Rossmann-fold domains"/>
    <property type="match status" value="1"/>
</dbReference>
<protein>
    <submittedName>
        <fullName evidence="7">2-hydroxyacid dehydrogenase</fullName>
    </submittedName>
</protein>
<sequence>MKIVFFGTQPYDKESFNRINQKFGLEIFYHRSHLNNRNVSLAEGADIVCIFVNDTADAHTIGKLSEIGVKLIALRCSGFNNIDLNAAARYGIPVVRVPAYSPHAVAEYAVALILSLNRKIHRAYWRTRDGNFSLQGLLGFDLFGRSAGIIGTGKIAKVLIHILKGFGMKLLAYDPYPDYAFAREEGMEYVSLEELYRHSDIISLHCPLTEDTRYIINTDSIRQMKPGVMIINTGRGQLIHTESLIEGLKNKQIGSAGLDVYEEEADYFYEDTSDRIMNDDLLARLLSFNNVIVTSHQAFFTREALDNIARTTLQNIRDFIDQKTLVNEVKLDNAQ</sequence>
<evidence type="ECO:0000256" key="3">
    <source>
        <dbReference type="ARBA" id="ARBA00023027"/>
    </source>
</evidence>
<dbReference type="InterPro" id="IPR058205">
    <property type="entry name" value="D-LDH-like"/>
</dbReference>
<evidence type="ECO:0000256" key="1">
    <source>
        <dbReference type="ARBA" id="ARBA00005854"/>
    </source>
</evidence>
<dbReference type="Proteomes" id="UP000824112">
    <property type="component" value="Unassembled WGS sequence"/>
</dbReference>
<dbReference type="Pfam" id="PF02826">
    <property type="entry name" value="2-Hacid_dh_C"/>
    <property type="match status" value="1"/>
</dbReference>
<dbReference type="InterPro" id="IPR029753">
    <property type="entry name" value="D-isomer_DH_CS"/>
</dbReference>
<evidence type="ECO:0000313" key="8">
    <source>
        <dbReference type="Proteomes" id="UP000824112"/>
    </source>
</evidence>
<keyword evidence="3" id="KW-0520">NAD</keyword>
<accession>A0A9D1M6U6</accession>
<comment type="similarity">
    <text evidence="1 4">Belongs to the D-isomer specific 2-hydroxyacid dehydrogenase family.</text>
</comment>
<dbReference type="SUPFAM" id="SSF52283">
    <property type="entry name" value="Formate/glycerate dehydrogenase catalytic domain-like"/>
    <property type="match status" value="1"/>
</dbReference>
<reference evidence="7" key="1">
    <citation type="submission" date="2020-10" db="EMBL/GenBank/DDBJ databases">
        <authorList>
            <person name="Gilroy R."/>
        </authorList>
    </citation>
    <scope>NUCLEOTIDE SEQUENCE</scope>
    <source>
        <strain evidence="7">CHK158-818</strain>
    </source>
</reference>
<dbReference type="InterPro" id="IPR006140">
    <property type="entry name" value="D-isomer_DH_NAD-bd"/>
</dbReference>
<dbReference type="PANTHER" id="PTHR43026">
    <property type="entry name" value="2-HYDROXYACID DEHYDROGENASE HOMOLOG 1-RELATED"/>
    <property type="match status" value="1"/>
</dbReference>
<dbReference type="PANTHER" id="PTHR43026:SF1">
    <property type="entry name" value="2-HYDROXYACID DEHYDROGENASE HOMOLOG 1-RELATED"/>
    <property type="match status" value="1"/>
</dbReference>
<evidence type="ECO:0000256" key="2">
    <source>
        <dbReference type="ARBA" id="ARBA00023002"/>
    </source>
</evidence>
<evidence type="ECO:0000313" key="7">
    <source>
        <dbReference type="EMBL" id="HIU54692.1"/>
    </source>
</evidence>
<dbReference type="Gene3D" id="3.40.50.720">
    <property type="entry name" value="NAD(P)-binding Rossmann-like Domain"/>
    <property type="match status" value="2"/>
</dbReference>